<dbReference type="AlphaFoldDB" id="A0A6C0DRM6"/>
<evidence type="ECO:0000313" key="2">
    <source>
        <dbReference type="EMBL" id="QHT19052.1"/>
    </source>
</evidence>
<reference evidence="2" key="1">
    <citation type="journal article" date="2020" name="Nature">
        <title>Giant virus diversity and host interactions through global metagenomics.</title>
        <authorList>
            <person name="Schulz F."/>
            <person name="Roux S."/>
            <person name="Paez-Espino D."/>
            <person name="Jungbluth S."/>
            <person name="Walsh D.A."/>
            <person name="Denef V.J."/>
            <person name="McMahon K.D."/>
            <person name="Konstantinidis K.T."/>
            <person name="Eloe-Fadrosh E.A."/>
            <person name="Kyrpides N.C."/>
            <person name="Woyke T."/>
        </authorList>
    </citation>
    <scope>NUCLEOTIDE SEQUENCE</scope>
    <source>
        <strain evidence="2">GVMAG-M-3300023174-49</strain>
    </source>
</reference>
<proteinExistence type="predicted"/>
<name>A0A6C0DRM6_9ZZZZ</name>
<accession>A0A6C0DRM6</accession>
<sequence>MQMNFTTNHGRRIRFSNTNANNPTGGSNDTANQSQKYLVKNSTTDVTDKNIVILNDPPSGNVLRDKQSILSRSIQIGMFYNIDKPGCISCRGAK</sequence>
<organism evidence="2">
    <name type="scientific">viral metagenome</name>
    <dbReference type="NCBI Taxonomy" id="1070528"/>
    <lineage>
        <taxon>unclassified sequences</taxon>
        <taxon>metagenomes</taxon>
        <taxon>organismal metagenomes</taxon>
    </lineage>
</organism>
<feature type="compositionally biased region" description="Polar residues" evidence="1">
    <location>
        <begin position="15"/>
        <end position="34"/>
    </location>
</feature>
<evidence type="ECO:0000256" key="1">
    <source>
        <dbReference type="SAM" id="MobiDB-lite"/>
    </source>
</evidence>
<protein>
    <submittedName>
        <fullName evidence="2">Uncharacterized protein</fullName>
    </submittedName>
</protein>
<feature type="region of interest" description="Disordered" evidence="1">
    <location>
        <begin position="1"/>
        <end position="34"/>
    </location>
</feature>
<dbReference type="EMBL" id="MN739661">
    <property type="protein sequence ID" value="QHT19052.1"/>
    <property type="molecule type" value="Genomic_DNA"/>
</dbReference>